<comment type="caution">
    <text evidence="2">The sequence shown here is derived from an EMBL/GenBank/DDBJ whole genome shotgun (WGS) entry which is preliminary data.</text>
</comment>
<reference evidence="2 3" key="1">
    <citation type="submission" date="2019-02" db="EMBL/GenBank/DDBJ databases">
        <title>Genomic Encyclopedia of Type Strains, Phase IV (KMG-IV): sequencing the most valuable type-strain genomes for metagenomic binning, comparative biology and taxonomic classification.</title>
        <authorList>
            <person name="Goeker M."/>
        </authorList>
    </citation>
    <scope>NUCLEOTIDE SEQUENCE [LARGE SCALE GENOMIC DNA]</scope>
    <source>
        <strain evidence="2 3">DSM 19570</strain>
    </source>
</reference>
<dbReference type="PANTHER" id="PTHR30411">
    <property type="entry name" value="CYTOPLASMIC PROTEIN"/>
    <property type="match status" value="1"/>
</dbReference>
<proteinExistence type="predicted"/>
<dbReference type="OrthoDB" id="9786549at2"/>
<dbReference type="CDD" id="cd04332">
    <property type="entry name" value="YbaK_like"/>
    <property type="match status" value="1"/>
</dbReference>
<dbReference type="Gene3D" id="3.90.960.10">
    <property type="entry name" value="YbaK/aminoacyl-tRNA synthetase-associated domain"/>
    <property type="match status" value="1"/>
</dbReference>
<evidence type="ECO:0000259" key="1">
    <source>
        <dbReference type="Pfam" id="PF04073"/>
    </source>
</evidence>
<gene>
    <name evidence="2" type="ORF">EV670_1775</name>
</gene>
<accession>A0A4Q7VWH2</accession>
<organism evidence="2 3">
    <name type="scientific">Rivibacter subsaxonicus</name>
    <dbReference type="NCBI Taxonomy" id="457575"/>
    <lineage>
        <taxon>Bacteria</taxon>
        <taxon>Pseudomonadati</taxon>
        <taxon>Pseudomonadota</taxon>
        <taxon>Betaproteobacteria</taxon>
        <taxon>Burkholderiales</taxon>
        <taxon>Rivibacter</taxon>
    </lineage>
</organism>
<dbReference type="PANTHER" id="PTHR30411:SF9">
    <property type="entry name" value="MULTIFUNCTIONAL SER_THR-TRNA DEACYLASE PROXP-Y"/>
    <property type="match status" value="1"/>
</dbReference>
<name>A0A4Q7VWH2_9BURK</name>
<sequence>MSIPSRLSSYLEQRGASYEVLAHAPSHSSAETARTGRVQPHQLAKPVILEDDSGCLMAVVPADRMVMLGELAHLLGRKELHLADEDRIATLFDDCQRGAVPPVGMAWGIETIIDEELEAMPVVYMEGGDHVRLLRMSHEQFHALMSPARHGSFCRSAHH</sequence>
<dbReference type="InterPro" id="IPR036754">
    <property type="entry name" value="YbaK/aa-tRNA-synt-asso_dom_sf"/>
</dbReference>
<dbReference type="InterPro" id="IPR007214">
    <property type="entry name" value="YbaK/aa-tRNA-synth-assoc-dom"/>
</dbReference>
<feature type="domain" description="YbaK/aminoacyl-tRNA synthetase-associated" evidence="1">
    <location>
        <begin position="23"/>
        <end position="141"/>
    </location>
</feature>
<dbReference type="GO" id="GO:0002161">
    <property type="term" value="F:aminoacyl-tRNA deacylase activity"/>
    <property type="evidence" value="ECO:0007669"/>
    <property type="project" value="InterPro"/>
</dbReference>
<dbReference type="SUPFAM" id="SSF55826">
    <property type="entry name" value="YbaK/ProRS associated domain"/>
    <property type="match status" value="1"/>
</dbReference>
<dbReference type="EMBL" id="SHKP01000005">
    <property type="protein sequence ID" value="RZU01061.1"/>
    <property type="molecule type" value="Genomic_DNA"/>
</dbReference>
<dbReference type="AlphaFoldDB" id="A0A4Q7VWH2"/>
<keyword evidence="3" id="KW-1185">Reference proteome</keyword>
<dbReference type="Pfam" id="PF04073">
    <property type="entry name" value="tRNA_edit"/>
    <property type="match status" value="1"/>
</dbReference>
<dbReference type="RefSeq" id="WP_130431475.1">
    <property type="nucleotide sequence ID" value="NZ_SHKP01000005.1"/>
</dbReference>
<evidence type="ECO:0000313" key="3">
    <source>
        <dbReference type="Proteomes" id="UP000293671"/>
    </source>
</evidence>
<protein>
    <submittedName>
        <fullName evidence="2">Ala-tRNA(Pro) deacylase</fullName>
    </submittedName>
</protein>
<evidence type="ECO:0000313" key="2">
    <source>
        <dbReference type="EMBL" id="RZU01061.1"/>
    </source>
</evidence>
<dbReference type="Proteomes" id="UP000293671">
    <property type="component" value="Unassembled WGS sequence"/>
</dbReference>